<evidence type="ECO:0000259" key="1">
    <source>
        <dbReference type="PROSITE" id="PS51186"/>
    </source>
</evidence>
<dbReference type="Gene3D" id="3.40.630.30">
    <property type="match status" value="1"/>
</dbReference>
<dbReference type="RefSeq" id="WP_245859324.1">
    <property type="nucleotide sequence ID" value="NZ_DYUZ01000007.1"/>
</dbReference>
<dbReference type="InterPro" id="IPR053225">
    <property type="entry name" value="Acyl-CoA_N-acyltransferase"/>
</dbReference>
<evidence type="ECO:0000313" key="2">
    <source>
        <dbReference type="EMBL" id="HJG36512.1"/>
    </source>
</evidence>
<dbReference type="PANTHER" id="PTHR20958:SF6">
    <property type="entry name" value="GLYCINE N-ACYLTRANSFERASE-LIKE PROTEIN"/>
    <property type="match status" value="1"/>
</dbReference>
<gene>
    <name evidence="2" type="ORF">K8V70_01425</name>
</gene>
<dbReference type="CDD" id="cd04301">
    <property type="entry name" value="NAT_SF"/>
    <property type="match status" value="1"/>
</dbReference>
<dbReference type="PROSITE" id="PS51186">
    <property type="entry name" value="GNAT"/>
    <property type="match status" value="1"/>
</dbReference>
<comment type="caution">
    <text evidence="2">The sequence shown here is derived from an EMBL/GenBank/DDBJ whole genome shotgun (WGS) entry which is preliminary data.</text>
</comment>
<dbReference type="SUPFAM" id="SSF55729">
    <property type="entry name" value="Acyl-CoA N-acyltransferases (Nat)"/>
    <property type="match status" value="1"/>
</dbReference>
<feature type="domain" description="N-acetyltransferase" evidence="1">
    <location>
        <begin position="119"/>
        <end position="242"/>
    </location>
</feature>
<dbReference type="AlphaFoldDB" id="A0A921LSR6"/>
<organism evidence="2 3">
    <name type="scientific">Enorma phocaeensis</name>
    <dbReference type="NCBI Taxonomy" id="1871019"/>
    <lineage>
        <taxon>Bacteria</taxon>
        <taxon>Bacillati</taxon>
        <taxon>Actinomycetota</taxon>
        <taxon>Coriobacteriia</taxon>
        <taxon>Coriobacteriales</taxon>
        <taxon>Coriobacteriaceae</taxon>
        <taxon>Enorma</taxon>
    </lineage>
</organism>
<dbReference type="EMBL" id="DYUZ01000007">
    <property type="protein sequence ID" value="HJG36512.1"/>
    <property type="molecule type" value="Genomic_DNA"/>
</dbReference>
<dbReference type="Proteomes" id="UP000753256">
    <property type="component" value="Unassembled WGS sequence"/>
</dbReference>
<reference evidence="2" key="2">
    <citation type="submission" date="2021-09" db="EMBL/GenBank/DDBJ databases">
        <authorList>
            <person name="Gilroy R."/>
        </authorList>
    </citation>
    <scope>NUCLEOTIDE SEQUENCE</scope>
    <source>
        <strain evidence="2">ChiHjej13B12-9602</strain>
    </source>
</reference>
<accession>A0A921LSR6</accession>
<dbReference type="PANTHER" id="PTHR20958">
    <property type="entry name" value="GLYCINE N-ACYLTRANSFERASE-LIKE PROTEIN"/>
    <property type="match status" value="1"/>
</dbReference>
<evidence type="ECO:0000313" key="3">
    <source>
        <dbReference type="Proteomes" id="UP000753256"/>
    </source>
</evidence>
<sequence length="242" mass="26375">MDTGYQGAVASALALMDARPERRGLLPVSEPLRLGRSELRYADPVYGVLTQLKIGGCYFAVPFSEEGARELFARIPAGALVSIAGAGYAPLLEPDIEPSCYDLWVYEGTGPVDGGAAGISIRTLDAADLDAIERRYHMLDREVIIDHLERGWVHGGFNDAGELVGFIGEHTEASMGMLEVFPEHRRRGYARALEAALANKIISEGRVPYGHVAPGNVASRALQERLGLTIARPRYCWIKRPT</sequence>
<name>A0A921LSR6_9ACTN</name>
<dbReference type="InterPro" id="IPR016181">
    <property type="entry name" value="Acyl_CoA_acyltransferase"/>
</dbReference>
<dbReference type="Pfam" id="PF08445">
    <property type="entry name" value="FR47"/>
    <property type="match status" value="1"/>
</dbReference>
<dbReference type="GO" id="GO:0016747">
    <property type="term" value="F:acyltransferase activity, transferring groups other than amino-acyl groups"/>
    <property type="evidence" value="ECO:0007669"/>
    <property type="project" value="InterPro"/>
</dbReference>
<reference evidence="2" key="1">
    <citation type="journal article" date="2021" name="PeerJ">
        <title>Extensive microbial diversity within the chicken gut microbiome revealed by metagenomics and culture.</title>
        <authorList>
            <person name="Gilroy R."/>
            <person name="Ravi A."/>
            <person name="Getino M."/>
            <person name="Pursley I."/>
            <person name="Horton D.L."/>
            <person name="Alikhan N.F."/>
            <person name="Baker D."/>
            <person name="Gharbi K."/>
            <person name="Hall N."/>
            <person name="Watson M."/>
            <person name="Adriaenssens E.M."/>
            <person name="Foster-Nyarko E."/>
            <person name="Jarju S."/>
            <person name="Secka A."/>
            <person name="Antonio M."/>
            <person name="Oren A."/>
            <person name="Chaudhuri R.R."/>
            <person name="La Ragione R."/>
            <person name="Hildebrand F."/>
            <person name="Pallen M.J."/>
        </authorList>
    </citation>
    <scope>NUCLEOTIDE SEQUENCE</scope>
    <source>
        <strain evidence="2">ChiHjej13B12-9602</strain>
    </source>
</reference>
<dbReference type="InterPro" id="IPR000182">
    <property type="entry name" value="GNAT_dom"/>
</dbReference>
<protein>
    <submittedName>
        <fullName evidence="2">GNAT family N-acetyltransferase</fullName>
    </submittedName>
</protein>
<proteinExistence type="predicted"/>
<dbReference type="InterPro" id="IPR013653">
    <property type="entry name" value="GCN5-like_dom"/>
</dbReference>